<dbReference type="Proteomes" id="UP000473574">
    <property type="component" value="Unassembled WGS sequence"/>
</dbReference>
<protein>
    <recommendedName>
        <fullName evidence="5">SPOR domain-containing protein</fullName>
    </recommendedName>
</protein>
<proteinExistence type="predicted"/>
<organism evidence="3 4">
    <name type="scientific">Adonisia turfae CCMR0082</name>
    <dbReference type="NCBI Taxonomy" id="2304604"/>
    <lineage>
        <taxon>Bacteria</taxon>
        <taxon>Bacillati</taxon>
        <taxon>Cyanobacteriota</taxon>
        <taxon>Adonisia</taxon>
        <taxon>Adonisia turfae</taxon>
    </lineage>
</organism>
<dbReference type="AlphaFoldDB" id="A0A6M0S099"/>
<comment type="caution">
    <text evidence="3">The sequence shown here is derived from an EMBL/GenBank/DDBJ whole genome shotgun (WGS) entry which is preliminary data.</text>
</comment>
<keyword evidence="2" id="KW-0732">Signal</keyword>
<dbReference type="RefSeq" id="WP_163659931.1">
    <property type="nucleotide sequence ID" value="NZ_QZCE01000001.1"/>
</dbReference>
<evidence type="ECO:0000256" key="2">
    <source>
        <dbReference type="SAM" id="SignalP"/>
    </source>
</evidence>
<evidence type="ECO:0008006" key="5">
    <source>
        <dbReference type="Google" id="ProtNLM"/>
    </source>
</evidence>
<reference evidence="3 4" key="1">
    <citation type="journal article" date="2020" name="Microb. Ecol.">
        <title>Ecogenomics of the Marine Benthic Filamentous Cyanobacterium Adonisia.</title>
        <authorList>
            <person name="Walter J.M."/>
            <person name="Coutinho F.H."/>
            <person name="Leomil L."/>
            <person name="Hargreaves P.I."/>
            <person name="Campeao M.E."/>
            <person name="Vieira V.V."/>
            <person name="Silva B.S."/>
            <person name="Fistarol G.O."/>
            <person name="Salomon P.S."/>
            <person name="Sawabe T."/>
            <person name="Mino S."/>
            <person name="Hosokawa M."/>
            <person name="Miyashita H."/>
            <person name="Maruyama F."/>
            <person name="van Verk M.C."/>
            <person name="Dutilh B.E."/>
            <person name="Thompson C.C."/>
            <person name="Thompson F.L."/>
        </authorList>
    </citation>
    <scope>NUCLEOTIDE SEQUENCE [LARGE SCALE GENOMIC DNA]</scope>
    <source>
        <strain evidence="3 4">CCMR0082</strain>
    </source>
</reference>
<feature type="signal peptide" evidence="2">
    <location>
        <begin position="1"/>
        <end position="20"/>
    </location>
</feature>
<dbReference type="EMBL" id="QZCE01000001">
    <property type="protein sequence ID" value="NEZ61899.1"/>
    <property type="molecule type" value="Genomic_DNA"/>
</dbReference>
<feature type="chain" id="PRO_5027076791" description="SPOR domain-containing protein" evidence="2">
    <location>
        <begin position="21"/>
        <end position="241"/>
    </location>
</feature>
<evidence type="ECO:0000256" key="1">
    <source>
        <dbReference type="SAM" id="MobiDB-lite"/>
    </source>
</evidence>
<evidence type="ECO:0000313" key="4">
    <source>
        <dbReference type="Proteomes" id="UP000473574"/>
    </source>
</evidence>
<evidence type="ECO:0000313" key="3">
    <source>
        <dbReference type="EMBL" id="NEZ61899.1"/>
    </source>
</evidence>
<sequence length="241" mass="25665">MGYRWLSGAMLILLSSGVQGIAQSYPDCPPPASGEYLLLVRGSDAETRDRTISVLPVDKPTLVCNYLDDTVIRAGGFTSLEVANSWALYLNDIEELETVVVESSTATQEPVVVDAEPSTATQEPVVDDSATSSTIAEQEPVTGPIVAATPVADLQSQYQPTLLGEGVAVLVDYQQNPEIGRNLAQQGSVGLAVYLQQPYLLVLHTTDSSAAAARLQQLVDSGLTSFLVNGEKVIRLTDTIQ</sequence>
<gene>
    <name evidence="3" type="ORF">D0962_03770</name>
</gene>
<name>A0A6M0S099_9CYAN</name>
<accession>A0A6M0S099</accession>
<feature type="region of interest" description="Disordered" evidence="1">
    <location>
        <begin position="110"/>
        <end position="133"/>
    </location>
</feature>